<dbReference type="Gene3D" id="6.10.10.40">
    <property type="entry name" value="Catechol 1,2-dioxygenase multimerisation domain-like"/>
    <property type="match status" value="1"/>
</dbReference>
<dbReference type="Pfam" id="PF04444">
    <property type="entry name" value="Dioxygenase_N"/>
    <property type="match status" value="1"/>
</dbReference>
<dbReference type="PANTHER" id="PTHR33711:SF7">
    <property type="entry name" value="INTRADIOL RING-CLEAVAGE DIOXYGENASES DOMAIN-CONTAINING PROTEIN-RELATED"/>
    <property type="match status" value="1"/>
</dbReference>
<dbReference type="OrthoDB" id="9800887at2"/>
<dbReference type="GO" id="GO:0008199">
    <property type="term" value="F:ferric iron binding"/>
    <property type="evidence" value="ECO:0007669"/>
    <property type="project" value="InterPro"/>
</dbReference>
<proteinExistence type="inferred from homology"/>
<protein>
    <submittedName>
        <fullName evidence="8">Catechol 1,2-dioxygenase</fullName>
    </submittedName>
</protein>
<dbReference type="Proteomes" id="UP000199207">
    <property type="component" value="Unassembled WGS sequence"/>
</dbReference>
<dbReference type="Gene3D" id="2.60.130.10">
    <property type="entry name" value="Aromatic compound dioxygenase"/>
    <property type="match status" value="1"/>
</dbReference>
<evidence type="ECO:0000313" key="8">
    <source>
        <dbReference type="EMBL" id="SFC19602.1"/>
    </source>
</evidence>
<gene>
    <name evidence="8" type="ORF">SAMN05421773_102274</name>
</gene>
<dbReference type="InterPro" id="IPR015889">
    <property type="entry name" value="Intradiol_dOase_core"/>
</dbReference>
<dbReference type="InterPro" id="IPR043029">
    <property type="entry name" value="1_2-CTD_multi_dom"/>
</dbReference>
<comment type="cofactor">
    <cofactor evidence="1">
        <name>Fe(3+)</name>
        <dbReference type="ChEBI" id="CHEBI:29034"/>
    </cofactor>
</comment>
<dbReference type="RefSeq" id="WP_093837581.1">
    <property type="nucleotide sequence ID" value="NZ_FOLM01000002.1"/>
</dbReference>
<sequence length="268" mass="29201">MAAYDERVATVVPDILDAVQERLEKHKVTHEEYRAAWRWLTGLAASGEVPLFLDVFFEAVVERLGTEGRPGSAGTVQGPYHVPDAVLLTGQPYILPMREDEPGEPMLFTGRVTDLDGAPLAGVLVDMWQAGNDGTYSGFVGDAPEGNLRARLHTGEDGTFTVRTIRPAPYRIPDSGPTGELLGMLGRHTWRPAHFHFILTADGREPLTTQLYFRGDPWLDEGDVVGAVKDSLVIDVREGTDREAAARAGLDGPHLAADYAFTLRPAEG</sequence>
<dbReference type="GO" id="GO:0018576">
    <property type="term" value="F:catechol 1,2-dioxygenase activity"/>
    <property type="evidence" value="ECO:0007669"/>
    <property type="project" value="InterPro"/>
</dbReference>
<dbReference type="PANTHER" id="PTHR33711">
    <property type="entry name" value="DIOXYGENASE, PUTATIVE (AFU_ORTHOLOGUE AFUA_2G02910)-RELATED"/>
    <property type="match status" value="1"/>
</dbReference>
<evidence type="ECO:0000256" key="6">
    <source>
        <dbReference type="ARBA" id="ARBA00023004"/>
    </source>
</evidence>
<keyword evidence="3" id="KW-0479">Metal-binding</keyword>
<comment type="similarity">
    <text evidence="2">Belongs to the intradiol ring-cleavage dioxygenase family.</text>
</comment>
<dbReference type="STRING" id="910347.SAMN05421773_102274"/>
<evidence type="ECO:0000256" key="2">
    <source>
        <dbReference type="ARBA" id="ARBA00007825"/>
    </source>
</evidence>
<name>A0A1I1H7P1_9ACTN</name>
<accession>A0A1I1H7P1</accession>
<dbReference type="InterPro" id="IPR000627">
    <property type="entry name" value="Intradiol_dOase_C"/>
</dbReference>
<dbReference type="PROSITE" id="PS00083">
    <property type="entry name" value="INTRADIOL_DIOXYGENAS"/>
    <property type="match status" value="1"/>
</dbReference>
<dbReference type="GO" id="GO:0009712">
    <property type="term" value="P:catechol-containing compound metabolic process"/>
    <property type="evidence" value="ECO:0007669"/>
    <property type="project" value="InterPro"/>
</dbReference>
<reference evidence="8 9" key="1">
    <citation type="submission" date="2016-10" db="EMBL/GenBank/DDBJ databases">
        <authorList>
            <person name="de Groot N.N."/>
        </authorList>
    </citation>
    <scope>NUCLEOTIDE SEQUENCE [LARGE SCALE GENOMIC DNA]</scope>
    <source>
        <strain evidence="8 9">CGMCC 4.5739</strain>
    </source>
</reference>
<feature type="domain" description="Intradiol ring-cleavage dioxygenases" evidence="7">
    <location>
        <begin position="108"/>
        <end position="136"/>
    </location>
</feature>
<dbReference type="InterPro" id="IPR050770">
    <property type="entry name" value="Intradiol_RC_Dioxygenase"/>
</dbReference>
<evidence type="ECO:0000313" key="9">
    <source>
        <dbReference type="Proteomes" id="UP000199207"/>
    </source>
</evidence>
<evidence type="ECO:0000256" key="1">
    <source>
        <dbReference type="ARBA" id="ARBA00001965"/>
    </source>
</evidence>
<dbReference type="EMBL" id="FOLM01000002">
    <property type="protein sequence ID" value="SFC19602.1"/>
    <property type="molecule type" value="Genomic_DNA"/>
</dbReference>
<dbReference type="SUPFAM" id="SSF49482">
    <property type="entry name" value="Aromatic compound dioxygenase"/>
    <property type="match status" value="1"/>
</dbReference>
<keyword evidence="5" id="KW-0560">Oxidoreductase</keyword>
<evidence type="ECO:0000259" key="7">
    <source>
        <dbReference type="PROSITE" id="PS00083"/>
    </source>
</evidence>
<organism evidence="8 9">
    <name type="scientific">Streptomyces aidingensis</name>
    <dbReference type="NCBI Taxonomy" id="910347"/>
    <lineage>
        <taxon>Bacteria</taxon>
        <taxon>Bacillati</taxon>
        <taxon>Actinomycetota</taxon>
        <taxon>Actinomycetes</taxon>
        <taxon>Kitasatosporales</taxon>
        <taxon>Streptomycetaceae</taxon>
        <taxon>Streptomyces</taxon>
    </lineage>
</organism>
<evidence type="ECO:0000256" key="3">
    <source>
        <dbReference type="ARBA" id="ARBA00022723"/>
    </source>
</evidence>
<evidence type="ECO:0000256" key="4">
    <source>
        <dbReference type="ARBA" id="ARBA00022964"/>
    </source>
</evidence>
<evidence type="ECO:0000256" key="5">
    <source>
        <dbReference type="ARBA" id="ARBA00023002"/>
    </source>
</evidence>
<dbReference type="AlphaFoldDB" id="A0A1I1H7P1"/>
<keyword evidence="9" id="KW-1185">Reference proteome</keyword>
<dbReference type="InterPro" id="IPR007535">
    <property type="entry name" value="Catechol_dOase_N"/>
</dbReference>
<keyword evidence="4 8" id="KW-0223">Dioxygenase</keyword>
<keyword evidence="6" id="KW-0408">Iron</keyword>
<dbReference type="Pfam" id="PF00775">
    <property type="entry name" value="Dioxygenase_C"/>
    <property type="match status" value="1"/>
</dbReference>